<evidence type="ECO:0000256" key="2">
    <source>
        <dbReference type="ARBA" id="ARBA00022448"/>
    </source>
</evidence>
<dbReference type="GO" id="GO:0015031">
    <property type="term" value="P:protein transport"/>
    <property type="evidence" value="ECO:0007669"/>
    <property type="project" value="UniProtKB-KW"/>
</dbReference>
<evidence type="ECO:0000259" key="6">
    <source>
        <dbReference type="PROSITE" id="PS50909"/>
    </source>
</evidence>
<dbReference type="GO" id="GO:0016192">
    <property type="term" value="P:vesicle-mediated transport"/>
    <property type="evidence" value="ECO:0007669"/>
    <property type="project" value="UniProtKB-ARBA"/>
</dbReference>
<evidence type="ECO:0000259" key="5">
    <source>
        <dbReference type="PROSITE" id="PS50179"/>
    </source>
</evidence>
<organism evidence="7 8">
    <name type="scientific">Sphaerosporella brunnea</name>
    <dbReference type="NCBI Taxonomy" id="1250544"/>
    <lineage>
        <taxon>Eukaryota</taxon>
        <taxon>Fungi</taxon>
        <taxon>Dikarya</taxon>
        <taxon>Ascomycota</taxon>
        <taxon>Pezizomycotina</taxon>
        <taxon>Pezizomycetes</taxon>
        <taxon>Pezizales</taxon>
        <taxon>Pyronemataceae</taxon>
        <taxon>Sphaerosporella</taxon>
    </lineage>
</organism>
<dbReference type="InterPro" id="IPR008942">
    <property type="entry name" value="ENTH_VHS"/>
</dbReference>
<dbReference type="CDD" id="cd21383">
    <property type="entry name" value="GAT_GGA_Tom1-like"/>
    <property type="match status" value="1"/>
</dbReference>
<evidence type="ECO:0000256" key="4">
    <source>
        <dbReference type="SAM" id="MobiDB-lite"/>
    </source>
</evidence>
<feature type="region of interest" description="Disordered" evidence="4">
    <location>
        <begin position="76"/>
        <end position="96"/>
    </location>
</feature>
<dbReference type="GO" id="GO:0043130">
    <property type="term" value="F:ubiquitin binding"/>
    <property type="evidence" value="ECO:0007669"/>
    <property type="project" value="InterPro"/>
</dbReference>
<feature type="domain" description="VHS" evidence="5">
    <location>
        <begin position="129"/>
        <end position="235"/>
    </location>
</feature>
<dbReference type="Gene3D" id="1.25.40.90">
    <property type="match status" value="1"/>
</dbReference>
<name>A0A5J5EEH4_9PEZI</name>
<dbReference type="InterPro" id="IPR038425">
    <property type="entry name" value="GAT_sf"/>
</dbReference>
<evidence type="ECO:0000313" key="8">
    <source>
        <dbReference type="Proteomes" id="UP000326924"/>
    </source>
</evidence>
<dbReference type="AlphaFoldDB" id="A0A5J5EEH4"/>
<dbReference type="Pfam" id="PF03127">
    <property type="entry name" value="GAT"/>
    <property type="match status" value="1"/>
</dbReference>
<feature type="region of interest" description="Disordered" evidence="4">
    <location>
        <begin position="374"/>
        <end position="427"/>
    </location>
</feature>
<dbReference type="PROSITE" id="PS51257">
    <property type="entry name" value="PROKAR_LIPOPROTEIN"/>
    <property type="match status" value="1"/>
</dbReference>
<accession>A0A5J5EEH4</accession>
<evidence type="ECO:0000313" key="7">
    <source>
        <dbReference type="EMBL" id="KAA8893366.1"/>
    </source>
</evidence>
<feature type="domain" description="GAT" evidence="6">
    <location>
        <begin position="276"/>
        <end position="364"/>
    </location>
</feature>
<dbReference type="SUPFAM" id="SSF89009">
    <property type="entry name" value="GAT-like domain"/>
    <property type="match status" value="1"/>
</dbReference>
<dbReference type="OrthoDB" id="5393057at2759"/>
<dbReference type="Gene3D" id="1.20.58.160">
    <property type="match status" value="1"/>
</dbReference>
<evidence type="ECO:0000256" key="3">
    <source>
        <dbReference type="ARBA" id="ARBA00022927"/>
    </source>
</evidence>
<keyword evidence="2" id="KW-0813">Transport</keyword>
<gene>
    <name evidence="7" type="ORF">FN846DRAFT_979378</name>
</gene>
<proteinExistence type="predicted"/>
<dbReference type="PROSITE" id="PS50179">
    <property type="entry name" value="VHS"/>
    <property type="match status" value="1"/>
</dbReference>
<comment type="caution">
    <text evidence="7">The sequence shown here is derived from an EMBL/GenBank/DDBJ whole genome shotgun (WGS) entry which is preliminary data.</text>
</comment>
<evidence type="ECO:0000256" key="1">
    <source>
        <dbReference type="ARBA" id="ARBA00011446"/>
    </source>
</evidence>
<keyword evidence="8" id="KW-1185">Reference proteome</keyword>
<dbReference type="EMBL" id="VXIS01000455">
    <property type="protein sequence ID" value="KAA8893366.1"/>
    <property type="molecule type" value="Genomic_DNA"/>
</dbReference>
<protein>
    <recommendedName>
        <fullName evidence="9">GAT domain-containing protein</fullName>
    </recommendedName>
</protein>
<dbReference type="InterPro" id="IPR004152">
    <property type="entry name" value="GAT_dom"/>
</dbReference>
<dbReference type="PROSITE" id="PS50909">
    <property type="entry name" value="GAT"/>
    <property type="match status" value="1"/>
</dbReference>
<dbReference type="GO" id="GO:0035091">
    <property type="term" value="F:phosphatidylinositol binding"/>
    <property type="evidence" value="ECO:0007669"/>
    <property type="project" value="InterPro"/>
</dbReference>
<dbReference type="Proteomes" id="UP000326924">
    <property type="component" value="Unassembled WGS sequence"/>
</dbReference>
<dbReference type="SUPFAM" id="SSF48464">
    <property type="entry name" value="ENTH/VHS domain"/>
    <property type="match status" value="1"/>
</dbReference>
<dbReference type="InParanoid" id="A0A5J5EEH4"/>
<comment type="subunit">
    <text evidence="1">Component of the ESCRT-0 complex composed of HSE1 and VPS27.</text>
</comment>
<reference evidence="7 8" key="1">
    <citation type="submission" date="2019-09" db="EMBL/GenBank/DDBJ databases">
        <title>Draft genome of the ectomycorrhizal ascomycete Sphaerosporella brunnea.</title>
        <authorList>
            <consortium name="DOE Joint Genome Institute"/>
            <person name="Benucci G.M."/>
            <person name="Marozzi G."/>
            <person name="Antonielli L."/>
            <person name="Sanchez S."/>
            <person name="Marco P."/>
            <person name="Wang X."/>
            <person name="Falini L.B."/>
            <person name="Barry K."/>
            <person name="Haridas S."/>
            <person name="Lipzen A."/>
            <person name="Labutti K."/>
            <person name="Grigoriev I.V."/>
            <person name="Murat C."/>
            <person name="Martin F."/>
            <person name="Albertini E."/>
            <person name="Donnini D."/>
            <person name="Bonito G."/>
        </authorList>
    </citation>
    <scope>NUCLEOTIDE SEQUENCE [LARGE SCALE GENOMIC DNA]</scope>
    <source>
        <strain evidence="7 8">Sb_GMNB300</strain>
    </source>
</reference>
<dbReference type="GO" id="GO:0007034">
    <property type="term" value="P:vacuolar transport"/>
    <property type="evidence" value="ECO:0007669"/>
    <property type="project" value="UniProtKB-ARBA"/>
</dbReference>
<sequence>MRIPPRVVWPSLVSGSASLGACQADSSSPLHLTCSHKEVFTSYNSSPSPLGYRQHCNAMEKKFKKVFNSIKTRAEGVGSGVSNSRGASPPVVSDGTPEGDIQQAIHLFVSTGSPENPAPGEEFLHLPVIVDNAESSPAAAGAAATAIRRYLDARNSSRPYIHYNSIMLLRILAQNPGYTFTRHLAEQKFVSAIKELVRNGRDPSVAQILAETLDNFAQDPARVADENLTPLRELWAKERGRRKAGQPQPTLIVPMPGHTPPPLPPRGASTPIDVLPGPQELVARVSEATTSASLLTQLIQSTPQSELPTSPLVKEFADRCKLAARSMQMYISADPPPDADTLTTLIETNDALATALEGHRNAVATALKANESRVGAEARVQDPSNVPTMHGAAPEEGQPGDLSPVSPLQTPTAGRRGEVASSGVFRF</sequence>
<evidence type="ECO:0008006" key="9">
    <source>
        <dbReference type="Google" id="ProtNLM"/>
    </source>
</evidence>
<keyword evidence="3" id="KW-0653">Protein transport</keyword>
<dbReference type="InterPro" id="IPR002014">
    <property type="entry name" value="VHS_dom"/>
</dbReference>